<feature type="domain" description="UspA" evidence="2">
    <location>
        <begin position="5"/>
        <end position="146"/>
    </location>
</feature>
<dbReference type="CDD" id="cd00293">
    <property type="entry name" value="USP-like"/>
    <property type="match status" value="2"/>
</dbReference>
<evidence type="ECO:0000313" key="4">
    <source>
        <dbReference type="Proteomes" id="UP000244571"/>
    </source>
</evidence>
<evidence type="ECO:0000313" key="3">
    <source>
        <dbReference type="EMBL" id="AWB32421.1"/>
    </source>
</evidence>
<accession>A0A2R4XF81</accession>
<dbReference type="Gene3D" id="3.40.50.620">
    <property type="entry name" value="HUPs"/>
    <property type="match status" value="2"/>
</dbReference>
<evidence type="ECO:0000256" key="1">
    <source>
        <dbReference type="ARBA" id="ARBA00008791"/>
    </source>
</evidence>
<reference evidence="3 4" key="1">
    <citation type="submission" date="2018-04" db="EMBL/GenBank/DDBJ databases">
        <title>Bordetella sp. HZ20 isolated from seawater.</title>
        <authorList>
            <person name="Sun C."/>
        </authorList>
    </citation>
    <scope>NUCLEOTIDE SEQUENCE [LARGE SCALE GENOMIC DNA]</scope>
    <source>
        <strain evidence="3 4">HZ20</strain>
    </source>
</reference>
<dbReference type="PANTHER" id="PTHR46268:SF6">
    <property type="entry name" value="UNIVERSAL STRESS PROTEIN UP12"/>
    <property type="match status" value="1"/>
</dbReference>
<organism evidence="3 4">
    <name type="scientific">Orrella marina</name>
    <dbReference type="NCBI Taxonomy" id="2163011"/>
    <lineage>
        <taxon>Bacteria</taxon>
        <taxon>Pseudomonadati</taxon>
        <taxon>Pseudomonadota</taxon>
        <taxon>Betaproteobacteria</taxon>
        <taxon>Burkholderiales</taxon>
        <taxon>Alcaligenaceae</taxon>
        <taxon>Orrella</taxon>
    </lineage>
</organism>
<evidence type="ECO:0000259" key="2">
    <source>
        <dbReference type="Pfam" id="PF00582"/>
    </source>
</evidence>
<feature type="domain" description="UspA" evidence="2">
    <location>
        <begin position="153"/>
        <end position="293"/>
    </location>
</feature>
<protein>
    <recommendedName>
        <fullName evidence="2">UspA domain-containing protein</fullName>
    </recommendedName>
</protein>
<dbReference type="Proteomes" id="UP000244571">
    <property type="component" value="Chromosome"/>
</dbReference>
<dbReference type="PANTHER" id="PTHR46268">
    <property type="entry name" value="STRESS RESPONSE PROTEIN NHAX"/>
    <property type="match status" value="1"/>
</dbReference>
<comment type="similarity">
    <text evidence="1">Belongs to the universal stress protein A family.</text>
</comment>
<dbReference type="InterPro" id="IPR014729">
    <property type="entry name" value="Rossmann-like_a/b/a_fold"/>
</dbReference>
<sequence>MSGLSRILIATDLSESSRIAVVRGLDLAQTHDLECTIVHVLPRDLMFDIQHLISKWDSTFERDAIERQTRELNRSVQSVLKNREINAHTRLRTGKPAEEIAQQARESQADLLVVSSHGKGLVKRLLVGSTTLGVLQDAPCPVLVVRTEQARPYQKALLAIDFSETSRTVVQLARRYASNAHLVMTHSLRAPYDEMQRLALLDKAQTQAYIDSARHQAEDRLHQLAESAGISSKQYTVQVLDNHSPEAMLAAQLSQDCDLIVTGKHGRHATRDRILGSFTQSILTHATCDVLVAQPRNG</sequence>
<gene>
    <name evidence="3" type="ORF">DBV39_00385</name>
</gene>
<dbReference type="EMBL" id="CP028901">
    <property type="protein sequence ID" value="AWB32421.1"/>
    <property type="molecule type" value="Genomic_DNA"/>
</dbReference>
<dbReference type="SUPFAM" id="SSF52402">
    <property type="entry name" value="Adenine nucleotide alpha hydrolases-like"/>
    <property type="match status" value="2"/>
</dbReference>
<dbReference type="InterPro" id="IPR006015">
    <property type="entry name" value="Universal_stress_UspA"/>
</dbReference>
<dbReference type="RefSeq" id="WP_108619862.1">
    <property type="nucleotide sequence ID" value="NZ_CP028901.1"/>
</dbReference>
<dbReference type="OrthoDB" id="8547832at2"/>
<proteinExistence type="inferred from homology"/>
<keyword evidence="4" id="KW-1185">Reference proteome</keyword>
<dbReference type="InterPro" id="IPR006016">
    <property type="entry name" value="UspA"/>
</dbReference>
<dbReference type="AlphaFoldDB" id="A0A2R4XF81"/>
<name>A0A2R4XF81_9BURK</name>
<dbReference type="Pfam" id="PF00582">
    <property type="entry name" value="Usp"/>
    <property type="match status" value="2"/>
</dbReference>
<dbReference type="KEGG" id="boz:DBV39_00385"/>
<dbReference type="PRINTS" id="PR01438">
    <property type="entry name" value="UNVRSLSTRESS"/>
</dbReference>